<dbReference type="GO" id="GO:0008422">
    <property type="term" value="F:beta-glucosidase activity"/>
    <property type="evidence" value="ECO:0007669"/>
    <property type="project" value="TreeGrafter"/>
</dbReference>
<evidence type="ECO:0000313" key="10">
    <source>
        <dbReference type="Proteomes" id="UP000041254"/>
    </source>
</evidence>
<feature type="signal peptide" evidence="8">
    <location>
        <begin position="1"/>
        <end position="16"/>
    </location>
</feature>
<dbReference type="PROSITE" id="PS00653">
    <property type="entry name" value="GLYCOSYL_HYDROL_F1_2"/>
    <property type="match status" value="1"/>
</dbReference>
<organism evidence="9 10">
    <name type="scientific">Vitrella brassicaformis (strain CCMP3155)</name>
    <dbReference type="NCBI Taxonomy" id="1169540"/>
    <lineage>
        <taxon>Eukaryota</taxon>
        <taxon>Sar</taxon>
        <taxon>Alveolata</taxon>
        <taxon>Colpodellida</taxon>
        <taxon>Vitrellaceae</taxon>
        <taxon>Vitrella</taxon>
    </lineage>
</organism>
<dbReference type="PhylomeDB" id="A0A0G4GTS9"/>
<feature type="active site" description="Nucleophile" evidence="5">
    <location>
        <position position="385"/>
    </location>
</feature>
<name>A0A0G4GTS9_VITBC</name>
<protein>
    <recommendedName>
        <fullName evidence="2">beta-glucosidase</fullName>
        <ecNumber evidence="2">3.2.1.21</ecNumber>
    </recommendedName>
</protein>
<dbReference type="InterPro" id="IPR033132">
    <property type="entry name" value="GH_1_N_CS"/>
</dbReference>
<dbReference type="GO" id="GO:0005975">
    <property type="term" value="P:carbohydrate metabolic process"/>
    <property type="evidence" value="ECO:0007669"/>
    <property type="project" value="InterPro"/>
</dbReference>
<dbReference type="SUPFAM" id="SSF51445">
    <property type="entry name" value="(Trans)glycosidases"/>
    <property type="match status" value="1"/>
</dbReference>
<feature type="chain" id="PRO_5005191183" description="beta-glucosidase" evidence="8">
    <location>
        <begin position="17"/>
        <end position="483"/>
    </location>
</feature>
<evidence type="ECO:0000256" key="7">
    <source>
        <dbReference type="RuleBase" id="RU004468"/>
    </source>
</evidence>
<dbReference type="OrthoDB" id="65569at2759"/>
<evidence type="ECO:0000256" key="1">
    <source>
        <dbReference type="ARBA" id="ARBA00010838"/>
    </source>
</evidence>
<dbReference type="Pfam" id="PF00232">
    <property type="entry name" value="Glyco_hydro_1"/>
    <property type="match status" value="1"/>
</dbReference>
<dbReference type="OMA" id="IAHEINP"/>
<evidence type="ECO:0000256" key="4">
    <source>
        <dbReference type="ARBA" id="ARBA00023295"/>
    </source>
</evidence>
<accession>A0A0G4GTS9</accession>
<evidence type="ECO:0000313" key="9">
    <source>
        <dbReference type="EMBL" id="CEM33956.1"/>
    </source>
</evidence>
<evidence type="ECO:0000256" key="5">
    <source>
        <dbReference type="PROSITE-ProRule" id="PRU10055"/>
    </source>
</evidence>
<dbReference type="Proteomes" id="UP000041254">
    <property type="component" value="Unassembled WGS sequence"/>
</dbReference>
<evidence type="ECO:0000256" key="2">
    <source>
        <dbReference type="ARBA" id="ARBA00012744"/>
    </source>
</evidence>
<keyword evidence="3 7" id="KW-0378">Hydrolase</keyword>
<dbReference type="InParanoid" id="A0A0G4GTS9"/>
<dbReference type="InterPro" id="IPR001360">
    <property type="entry name" value="Glyco_hydro_1"/>
</dbReference>
<dbReference type="Gene3D" id="3.20.20.80">
    <property type="entry name" value="Glycosidases"/>
    <property type="match status" value="1"/>
</dbReference>
<dbReference type="InterPro" id="IPR018120">
    <property type="entry name" value="Glyco_hydro_1_AS"/>
</dbReference>
<dbReference type="AlphaFoldDB" id="A0A0G4GTS9"/>
<dbReference type="InterPro" id="IPR017853">
    <property type="entry name" value="GH"/>
</dbReference>
<evidence type="ECO:0000256" key="8">
    <source>
        <dbReference type="SAM" id="SignalP"/>
    </source>
</evidence>
<proteinExistence type="inferred from homology"/>
<dbReference type="EC" id="3.2.1.21" evidence="2"/>
<dbReference type="PROSITE" id="PS00572">
    <property type="entry name" value="GLYCOSYL_HYDROL_F1_1"/>
    <property type="match status" value="1"/>
</dbReference>
<dbReference type="PRINTS" id="PR00131">
    <property type="entry name" value="GLHYDRLASE1"/>
</dbReference>
<dbReference type="VEuPathDB" id="CryptoDB:Vbra_10239"/>
<evidence type="ECO:0000256" key="6">
    <source>
        <dbReference type="RuleBase" id="RU003690"/>
    </source>
</evidence>
<keyword evidence="10" id="KW-1185">Reference proteome</keyword>
<comment type="similarity">
    <text evidence="1 6">Belongs to the glycosyl hydrolase 1 family.</text>
</comment>
<dbReference type="STRING" id="1169540.A0A0G4GTS9"/>
<reference evidence="9 10" key="1">
    <citation type="submission" date="2014-11" db="EMBL/GenBank/DDBJ databases">
        <authorList>
            <person name="Zhu J."/>
            <person name="Qi W."/>
            <person name="Song R."/>
        </authorList>
    </citation>
    <scope>NUCLEOTIDE SEQUENCE [LARGE SCALE GENOMIC DNA]</scope>
</reference>
<dbReference type="EMBL" id="CDMY01000802">
    <property type="protein sequence ID" value="CEM33956.1"/>
    <property type="molecule type" value="Genomic_DNA"/>
</dbReference>
<keyword evidence="4 7" id="KW-0326">Glycosidase</keyword>
<dbReference type="PANTHER" id="PTHR10353">
    <property type="entry name" value="GLYCOSYL HYDROLASE"/>
    <property type="match status" value="1"/>
</dbReference>
<keyword evidence="8" id="KW-0732">Signal</keyword>
<sequence length="483" mass="54169">MMLFVALVCLLGGAMAQECSHGSAAYSLKKAIEKMESDGTLTEPFMWGTATAAYQVEGGWNEGGRSPSHWDTFTHSRGMANADVACDFYHKYAEDIQTMKRLGFTHFRYSISWSRVMNGKQRNEQGIQFYKDLTAELLKNNIEPVVTLYHWDLPADLDWRDDGVVEAFGDYADLMFSELTDVKYWLTLNEPWAFCTLGYQYGMHAPGAPGSESGLLQCGHNALRAHAKAYGIWKEKHAPHRPSAKVGITLNCDWFEPLNPDSEGDRELSNKEVDLVLGWFAEPIYGQGDYSSNVKAHYGDVLPVFTDAEKAAIKGSSDFFGLNHYTSTYVDSTRAYGSHETRIKNGAPIGSVAGSSWLYVVPWGFNRILTYVKNRWNPSAIVVTENGMSDADSSEVTKLVHDYSRIAFYEGYLREMAKAISESNVPVIGYFAWSLLDNFEWASGYEERFGLVYVDFNDPARPRTVKKSAEYLGALKAQMASCR</sequence>
<gene>
    <name evidence="9" type="ORF">Vbra_10239</name>
</gene>
<dbReference type="PANTHER" id="PTHR10353:SF36">
    <property type="entry name" value="LP05116P"/>
    <property type="match status" value="1"/>
</dbReference>
<evidence type="ECO:0000256" key="3">
    <source>
        <dbReference type="ARBA" id="ARBA00022801"/>
    </source>
</evidence>